<dbReference type="AlphaFoldDB" id="A0A6L9L6P0"/>
<accession>A0A6L9L6P0</accession>
<dbReference type="Proteomes" id="UP000474175">
    <property type="component" value="Unassembled WGS sequence"/>
</dbReference>
<sequence length="99" mass="11120">MKSDPEIRRRLRQEFKRIGVSIEEVSIASGIAKGTLDNIMIGRVSSMKDVHLSALCRAYPDLPLLYILTGHLKENIDLRNDVKAAFEASARALNRLRGE</sequence>
<gene>
    <name evidence="1" type="ORF">GK108_08045</name>
</gene>
<name>A0A6L9L6P0_9BACT</name>
<reference evidence="1 2" key="1">
    <citation type="submission" date="2020-02" db="EMBL/GenBank/DDBJ databases">
        <title>Draft genome sequence of two Spirosoma agri KCTC 52727 and Spirosoma terrae KCTC 52035.</title>
        <authorList>
            <person name="Rojas J."/>
            <person name="Ambika Manirajan B."/>
            <person name="Suarez C."/>
            <person name="Ratering S."/>
            <person name="Schnell S."/>
        </authorList>
    </citation>
    <scope>NUCLEOTIDE SEQUENCE [LARGE SCALE GENOMIC DNA]</scope>
    <source>
        <strain evidence="1 2">KCTC 52035</strain>
    </source>
</reference>
<dbReference type="SUPFAM" id="SSF47413">
    <property type="entry name" value="lambda repressor-like DNA-binding domains"/>
    <property type="match status" value="1"/>
</dbReference>
<organism evidence="1 2">
    <name type="scientific">Spirosoma terrae</name>
    <dbReference type="NCBI Taxonomy" id="1968276"/>
    <lineage>
        <taxon>Bacteria</taxon>
        <taxon>Pseudomonadati</taxon>
        <taxon>Bacteroidota</taxon>
        <taxon>Cytophagia</taxon>
        <taxon>Cytophagales</taxon>
        <taxon>Cytophagaceae</taxon>
        <taxon>Spirosoma</taxon>
    </lineage>
</organism>
<proteinExistence type="predicted"/>
<dbReference type="EMBL" id="JAAFZH010000003">
    <property type="protein sequence ID" value="NDU94821.1"/>
    <property type="molecule type" value="Genomic_DNA"/>
</dbReference>
<comment type="caution">
    <text evidence="1">The sequence shown here is derived from an EMBL/GenBank/DDBJ whole genome shotgun (WGS) entry which is preliminary data.</text>
</comment>
<dbReference type="InterPro" id="IPR010982">
    <property type="entry name" value="Lambda_DNA-bd_dom_sf"/>
</dbReference>
<keyword evidence="2" id="KW-1185">Reference proteome</keyword>
<protein>
    <recommendedName>
        <fullName evidence="3">Helix-turn-helix transcriptional regulator</fullName>
    </recommendedName>
</protein>
<evidence type="ECO:0000313" key="1">
    <source>
        <dbReference type="EMBL" id="NDU94821.1"/>
    </source>
</evidence>
<dbReference type="GO" id="GO:0003677">
    <property type="term" value="F:DNA binding"/>
    <property type="evidence" value="ECO:0007669"/>
    <property type="project" value="InterPro"/>
</dbReference>
<dbReference type="RefSeq" id="WP_163945567.1">
    <property type="nucleotide sequence ID" value="NZ_JAAFZH010000003.1"/>
</dbReference>
<evidence type="ECO:0000313" key="2">
    <source>
        <dbReference type="Proteomes" id="UP000474175"/>
    </source>
</evidence>
<evidence type="ECO:0008006" key="3">
    <source>
        <dbReference type="Google" id="ProtNLM"/>
    </source>
</evidence>